<keyword evidence="1" id="KW-1133">Transmembrane helix</keyword>
<dbReference type="EMBL" id="FMXP01000020">
    <property type="protein sequence ID" value="SDB30752.1"/>
    <property type="molecule type" value="Genomic_DNA"/>
</dbReference>
<name>A0A1G6CDD9_9STRE</name>
<feature type="transmembrane region" description="Helical" evidence="1">
    <location>
        <begin position="21"/>
        <end position="39"/>
    </location>
</feature>
<organism evidence="2 3">
    <name type="scientific">Streptococcus henryi</name>
    <dbReference type="NCBI Taxonomy" id="439219"/>
    <lineage>
        <taxon>Bacteria</taxon>
        <taxon>Bacillati</taxon>
        <taxon>Bacillota</taxon>
        <taxon>Bacilli</taxon>
        <taxon>Lactobacillales</taxon>
        <taxon>Streptococcaceae</taxon>
        <taxon>Streptococcus</taxon>
    </lineage>
</organism>
<feature type="transmembrane region" description="Helical" evidence="1">
    <location>
        <begin position="266"/>
        <end position="291"/>
    </location>
</feature>
<proteinExistence type="predicted"/>
<dbReference type="Proteomes" id="UP000182508">
    <property type="component" value="Unassembled WGS sequence"/>
</dbReference>
<dbReference type="PANTHER" id="PTHR37305:SF1">
    <property type="entry name" value="MEMBRANE PROTEIN"/>
    <property type="match status" value="1"/>
</dbReference>
<feature type="transmembrane region" description="Helical" evidence="1">
    <location>
        <begin position="359"/>
        <end position="378"/>
    </location>
</feature>
<accession>A0A1G6CDD9</accession>
<feature type="transmembrane region" description="Helical" evidence="1">
    <location>
        <begin position="166"/>
        <end position="186"/>
    </location>
</feature>
<feature type="transmembrane region" description="Helical" evidence="1">
    <location>
        <begin position="213"/>
        <end position="237"/>
    </location>
</feature>
<dbReference type="PANTHER" id="PTHR37305">
    <property type="entry name" value="INTEGRAL MEMBRANE PROTEIN-RELATED"/>
    <property type="match status" value="1"/>
</dbReference>
<gene>
    <name evidence="2" type="ORF">SAMN02910293_01532</name>
</gene>
<dbReference type="AlphaFoldDB" id="A0A1G6CDD9"/>
<keyword evidence="1" id="KW-0472">Membrane</keyword>
<evidence type="ECO:0000313" key="2">
    <source>
        <dbReference type="EMBL" id="SDB30752.1"/>
    </source>
</evidence>
<evidence type="ECO:0000313" key="3">
    <source>
        <dbReference type="Proteomes" id="UP000182508"/>
    </source>
</evidence>
<reference evidence="2 3" key="1">
    <citation type="submission" date="2016-10" db="EMBL/GenBank/DDBJ databases">
        <authorList>
            <person name="de Groot N.N."/>
        </authorList>
    </citation>
    <scope>NUCLEOTIDE SEQUENCE [LARGE SCALE GENOMIC DNA]</scope>
    <source>
        <strain evidence="2 3">A-4</strain>
    </source>
</reference>
<keyword evidence="1" id="KW-0812">Transmembrane</keyword>
<protein>
    <submittedName>
        <fullName evidence="2">ABC-2 family transporter protein</fullName>
    </submittedName>
</protein>
<dbReference type="STRING" id="439219.SAMN02910293_01532"/>
<dbReference type="RefSeq" id="WP_074486244.1">
    <property type="nucleotide sequence ID" value="NZ_FMXP01000020.1"/>
</dbReference>
<evidence type="ECO:0000256" key="1">
    <source>
        <dbReference type="SAM" id="Phobius"/>
    </source>
</evidence>
<keyword evidence="3" id="KW-1185">Reference proteome</keyword>
<feature type="transmembrane region" description="Helical" evidence="1">
    <location>
        <begin position="298"/>
        <end position="318"/>
    </location>
</feature>
<sequence length="386" mass="44055">MMKLTQFELSKIGKNRTVLGALVVSLFILFGIFYVGYHYSQENFSARDNVEAGYPAKLDKSIKEKYSGDLTDEKVKEIVSDYMEIGQDAKTDSALVFYPFYWDIQSTFIPRKNYDLFLVMLDKLENGQRLSIEEVPIKKIDDNDFQNFDKPLQLGNYVPWTDLYKIVGNLYILISVLVALVCSLVFSDDTSRNMNQILFTTKYGKSKSLISKLLAGISASTCLFVAIHIINFITFALMNDISGWKSSIQTNFAMKLFDFPMEWNHLQVFLCIIGLQFLGILFVAATSVLVSSFVKTPLSSFATATGLYLLPALLMQAFKGNIVSKYLYFFPINQANVKNILVLLSSEGDFFRTSVVSNLLLLSLFLLVSYVFFNFIAYRRMKVWRF</sequence>
<dbReference type="eggNOG" id="COG1277">
    <property type="taxonomic scope" value="Bacteria"/>
</dbReference>